<feature type="domain" description="Dinitrogenase iron-molybdenum cofactor biosynthesis" evidence="1">
    <location>
        <begin position="13"/>
        <end position="101"/>
    </location>
</feature>
<sequence length="116" mass="12545">MKIAVPVKEKSLTSEVDDRFARAAFIAIYDIENETVEFLENEAIQAHGAGPKMVEALSKKGTNILIAKSVGQNAFTAINQTGIKVYLAKDGTAEENIKSVIEGTATELKEPRPSSH</sequence>
<dbReference type="OrthoDB" id="9807451at2"/>
<dbReference type="PATRIC" id="fig|1330330.3.peg.1572"/>
<evidence type="ECO:0000313" key="2">
    <source>
        <dbReference type="EMBL" id="AKI97726.1"/>
    </source>
</evidence>
<dbReference type="PANTHER" id="PTHR33937:SF2">
    <property type="entry name" value="DINITROGENASE IRON-MOLYBDENUM COFACTOR BIOSYNTHESIS DOMAIN-CONTAINING PROTEIN"/>
    <property type="match status" value="1"/>
</dbReference>
<evidence type="ECO:0000313" key="3">
    <source>
        <dbReference type="Proteomes" id="UP000035159"/>
    </source>
</evidence>
<gene>
    <name evidence="2" type="ORF">IX53_07760</name>
</gene>
<dbReference type="RefSeq" id="WP_047754861.1">
    <property type="nucleotide sequence ID" value="NZ_CAJUHA010000017.1"/>
</dbReference>
<dbReference type="InterPro" id="IPR051840">
    <property type="entry name" value="NifX/NifY_domain"/>
</dbReference>
<accession>A0A0G2ZCA6</accession>
<organism evidence="2 3">
    <name type="scientific">Kosmotoga pacifica</name>
    <dbReference type="NCBI Taxonomy" id="1330330"/>
    <lineage>
        <taxon>Bacteria</taxon>
        <taxon>Thermotogati</taxon>
        <taxon>Thermotogota</taxon>
        <taxon>Thermotogae</taxon>
        <taxon>Kosmotogales</taxon>
        <taxon>Kosmotogaceae</taxon>
        <taxon>Kosmotoga</taxon>
    </lineage>
</organism>
<dbReference type="STRING" id="1330330.IX53_07760"/>
<dbReference type="AlphaFoldDB" id="A0A0G2ZCA6"/>
<dbReference type="PANTHER" id="PTHR33937">
    <property type="entry name" value="IRON-MOLYBDENUM PROTEIN-RELATED-RELATED"/>
    <property type="match status" value="1"/>
</dbReference>
<protein>
    <recommendedName>
        <fullName evidence="1">Dinitrogenase iron-molybdenum cofactor biosynthesis domain-containing protein</fullName>
    </recommendedName>
</protein>
<dbReference type="SUPFAM" id="SSF53146">
    <property type="entry name" value="Nitrogenase accessory factor-like"/>
    <property type="match status" value="1"/>
</dbReference>
<dbReference type="Pfam" id="PF02579">
    <property type="entry name" value="Nitro_FeMo-Co"/>
    <property type="match status" value="1"/>
</dbReference>
<dbReference type="InterPro" id="IPR033913">
    <property type="entry name" value="MTH1175_dom"/>
</dbReference>
<dbReference type="Proteomes" id="UP000035159">
    <property type="component" value="Chromosome"/>
</dbReference>
<dbReference type="CDD" id="cd00851">
    <property type="entry name" value="MTH1175"/>
    <property type="match status" value="1"/>
</dbReference>
<keyword evidence="3" id="KW-1185">Reference proteome</keyword>
<evidence type="ECO:0000259" key="1">
    <source>
        <dbReference type="Pfam" id="PF02579"/>
    </source>
</evidence>
<dbReference type="KEGG" id="kpf:IX53_07760"/>
<reference evidence="2 3" key="1">
    <citation type="submission" date="2015-04" db="EMBL/GenBank/DDBJ databases">
        <title>Complete Genome Sequence of Kosmotoga pacifica SLHLJ1.</title>
        <authorList>
            <person name="Jiang L.J."/>
            <person name="Shao Z.Z."/>
            <person name="Jebbar M."/>
        </authorList>
    </citation>
    <scope>NUCLEOTIDE SEQUENCE [LARGE SCALE GENOMIC DNA]</scope>
    <source>
        <strain evidence="2 3">SLHLJ1</strain>
    </source>
</reference>
<proteinExistence type="predicted"/>
<dbReference type="InterPro" id="IPR036105">
    <property type="entry name" value="DiNase_FeMo-co_biosyn_sf"/>
</dbReference>
<dbReference type="EMBL" id="CP011232">
    <property type="protein sequence ID" value="AKI97726.1"/>
    <property type="molecule type" value="Genomic_DNA"/>
</dbReference>
<dbReference type="Gene3D" id="3.30.420.130">
    <property type="entry name" value="Dinitrogenase iron-molybdenum cofactor biosynthesis domain"/>
    <property type="match status" value="1"/>
</dbReference>
<name>A0A0G2ZCA6_9BACT</name>
<dbReference type="InterPro" id="IPR003731">
    <property type="entry name" value="Di-Nase_FeMo-co_biosynth"/>
</dbReference>